<organism evidence="1">
    <name type="scientific">hydrothermal vent metagenome</name>
    <dbReference type="NCBI Taxonomy" id="652676"/>
    <lineage>
        <taxon>unclassified sequences</taxon>
        <taxon>metagenomes</taxon>
        <taxon>ecological metagenomes</taxon>
    </lineage>
</organism>
<sequence>MKNQSQKKPLHNSPFIIHNSFTPVPLYHWRGSRHQITDLEPDQTGWLTCLCLQREGDLSLLPLAWQINAPDEHHNQNPEQHPYPTIHTEALQETAVTLTLQQLQQDGWQINGQITLTFTGRDAINNFQQTYQQYLWQTPTKKEEL</sequence>
<dbReference type="AlphaFoldDB" id="A0A3B0UTB7"/>
<name>A0A3B0UTB7_9ZZZZ</name>
<evidence type="ECO:0000313" key="1">
    <source>
        <dbReference type="EMBL" id="VAW34198.1"/>
    </source>
</evidence>
<gene>
    <name evidence="1" type="ORF">MNBD_CHLOROFLEXI01-243</name>
</gene>
<proteinExistence type="predicted"/>
<accession>A0A3B0UTB7</accession>
<reference evidence="1" key="1">
    <citation type="submission" date="2018-06" db="EMBL/GenBank/DDBJ databases">
        <authorList>
            <person name="Zhirakovskaya E."/>
        </authorList>
    </citation>
    <scope>NUCLEOTIDE SEQUENCE</scope>
</reference>
<dbReference type="EMBL" id="UOEU01000520">
    <property type="protein sequence ID" value="VAW34198.1"/>
    <property type="molecule type" value="Genomic_DNA"/>
</dbReference>
<protein>
    <submittedName>
        <fullName evidence="1">Uncharacterized protein</fullName>
    </submittedName>
</protein>